<dbReference type="EMBL" id="JAOPHQ010003978">
    <property type="protein sequence ID" value="KAK0141291.1"/>
    <property type="molecule type" value="Genomic_DNA"/>
</dbReference>
<name>A0AA47NWH7_MERPO</name>
<gene>
    <name evidence="3" type="ORF">N1851_021734</name>
</gene>
<feature type="domain" description="Integrase core" evidence="2">
    <location>
        <begin position="68"/>
        <end position="102"/>
    </location>
</feature>
<dbReference type="PANTHER" id="PTHR46791:SF11">
    <property type="entry name" value="INTEGRASE CATALYTIC DOMAIN-CONTAINING PROTEIN"/>
    <property type="match status" value="1"/>
</dbReference>
<evidence type="ECO:0000256" key="1">
    <source>
        <dbReference type="SAM" id="MobiDB-lite"/>
    </source>
</evidence>
<feature type="domain" description="Integrase core" evidence="2">
    <location>
        <begin position="633"/>
        <end position="735"/>
    </location>
</feature>
<evidence type="ECO:0000313" key="3">
    <source>
        <dbReference type="EMBL" id="KAK0141291.1"/>
    </source>
</evidence>
<protein>
    <recommendedName>
        <fullName evidence="2">Integrase core domain-containing protein</fullName>
    </recommendedName>
</protein>
<dbReference type="InterPro" id="IPR058913">
    <property type="entry name" value="Integrase_dom_put"/>
</dbReference>
<evidence type="ECO:0000313" key="4">
    <source>
        <dbReference type="Proteomes" id="UP001174136"/>
    </source>
</evidence>
<comment type="caution">
    <text evidence="3">The sequence shown here is derived from an EMBL/GenBank/DDBJ whole genome shotgun (WGS) entry which is preliminary data.</text>
</comment>
<accession>A0AA47NWH7</accession>
<keyword evidence="4" id="KW-1185">Reference proteome</keyword>
<feature type="compositionally biased region" description="Basic residues" evidence="1">
    <location>
        <begin position="140"/>
        <end position="159"/>
    </location>
</feature>
<dbReference type="Pfam" id="PF24764">
    <property type="entry name" value="rva_4"/>
    <property type="match status" value="2"/>
</dbReference>
<evidence type="ECO:0000259" key="2">
    <source>
        <dbReference type="Pfam" id="PF24764"/>
    </source>
</evidence>
<dbReference type="AlphaFoldDB" id="A0AA47NWH7"/>
<dbReference type="PANTHER" id="PTHR46791">
    <property type="entry name" value="EXPRESSED PROTEIN"/>
    <property type="match status" value="1"/>
</dbReference>
<feature type="region of interest" description="Disordered" evidence="1">
    <location>
        <begin position="130"/>
        <end position="202"/>
    </location>
</feature>
<dbReference type="Proteomes" id="UP001174136">
    <property type="component" value="Unassembled WGS sequence"/>
</dbReference>
<proteinExistence type="predicted"/>
<reference evidence="3" key="1">
    <citation type="journal article" date="2023" name="Front. Mar. Sci.">
        <title>A new Merluccius polli reference genome to investigate the effects of global change in West African waters.</title>
        <authorList>
            <person name="Mateo J.L."/>
            <person name="Blanco-Fernandez C."/>
            <person name="Garcia-Vazquez E."/>
            <person name="Machado-Schiaffino G."/>
        </authorList>
    </citation>
    <scope>NUCLEOTIDE SEQUENCE</scope>
    <source>
        <strain evidence="3">C29</strain>
        <tissue evidence="3">Fin</tissue>
    </source>
</reference>
<organism evidence="3 4">
    <name type="scientific">Merluccius polli</name>
    <name type="common">Benguela hake</name>
    <name type="synonym">Merluccius cadenati</name>
    <dbReference type="NCBI Taxonomy" id="89951"/>
    <lineage>
        <taxon>Eukaryota</taxon>
        <taxon>Metazoa</taxon>
        <taxon>Chordata</taxon>
        <taxon>Craniata</taxon>
        <taxon>Vertebrata</taxon>
        <taxon>Euteleostomi</taxon>
        <taxon>Actinopterygii</taxon>
        <taxon>Neopterygii</taxon>
        <taxon>Teleostei</taxon>
        <taxon>Neoteleostei</taxon>
        <taxon>Acanthomorphata</taxon>
        <taxon>Zeiogadaria</taxon>
        <taxon>Gadariae</taxon>
        <taxon>Gadiformes</taxon>
        <taxon>Gadoidei</taxon>
        <taxon>Merlucciidae</taxon>
        <taxon>Merluccius</taxon>
    </lineage>
</organism>
<sequence length="762" mass="87694">MTNEELDAMVADIKLTMPHCGYRMMKGTLKSRECLVQWERVRASMHRVDTIGVLTRLTSIGCTVRRTYSVPCPRSLVHIDMNHKLIRYNIVIFGGLDGYSRKFNSNPESRRENLEKERERWKERVLKKTVKQVGQLGPREKRHRRKYWRKAQRRSRRSRAMQEIDTPPDSPEQNEEPTTSRHTVAAKRERRKTRKRHSREVKALKEKTDTITRNKIKHQRMILTDSMLNLHSDFLKKNPSVKLSYSSFCALRPYYVTAPKASDRSTCLCRLHENADLMLQVLRSSANEACLLRNCLRCKTKHTALAPEISGISVQWRQWKRIQDQTASGIHFNMKLNMHSGSLSELLNLYEEKLRSETTTHVCLVHNQAKAYRDLIKTCSESTVVLHCKYASEIQACHFGQNLPQLTLHTGMYYTKGEKSLRDKMLQQYGLTWILSSEIYGLSVHQLLLCTSGQMAPSKQYKNKNNFYLLSEVPPTLGFTRTTWNYFPTSHGKGAPDGIGGTVKRTADSLVLRGNDVVDGKDFFEKILNSLNGVQLYHILEGNSERYDTLLSQHLKQVPSTRQIHQIMYLGAANNNLSSTTLAFFQESVEKYGIPLRYNVHVNVQYTGPMLFSIFRIPQNSMKIVLYLCTFFRIRADQGVENVGVARLMFSNRGTGIGSFISGKSVHNQRIERLWRDVYIGHLDLTNELHLFSCHYVFIPRLQASLDVFCDGWDNHPLSSEQNLSPNQLWEVGQMLCPVPDPDVSSVFKIPYICCPTVVPPT</sequence>
<feature type="compositionally biased region" description="Basic residues" evidence="1">
    <location>
        <begin position="184"/>
        <end position="199"/>
    </location>
</feature>